<dbReference type="PATRIC" id="fig|1348973.3.peg.923"/>
<dbReference type="EMBL" id="JJRY01000002">
    <property type="protein sequence ID" value="KEF39925.1"/>
    <property type="molecule type" value="Genomic_DNA"/>
</dbReference>
<dbReference type="OrthoDB" id="9812065at2"/>
<feature type="domain" description="NodB homology" evidence="1">
    <location>
        <begin position="130"/>
        <end position="306"/>
    </location>
</feature>
<evidence type="ECO:0000259" key="1">
    <source>
        <dbReference type="PROSITE" id="PS51677"/>
    </source>
</evidence>
<dbReference type="Gene3D" id="3.20.20.370">
    <property type="entry name" value="Glycoside hydrolase/deacetylase"/>
    <property type="match status" value="1"/>
</dbReference>
<evidence type="ECO:0000313" key="3">
    <source>
        <dbReference type="Proteomes" id="UP000027936"/>
    </source>
</evidence>
<dbReference type="PANTHER" id="PTHR10587:SF80">
    <property type="entry name" value="CHITOOLIGOSACCHARIDE DEACETYLASE"/>
    <property type="match status" value="1"/>
</dbReference>
<proteinExistence type="predicted"/>
<evidence type="ECO:0000313" key="2">
    <source>
        <dbReference type="EMBL" id="KEF39925.1"/>
    </source>
</evidence>
<dbReference type="PANTHER" id="PTHR10587">
    <property type="entry name" value="GLYCOSYL TRANSFERASE-RELATED"/>
    <property type="match status" value="1"/>
</dbReference>
<dbReference type="InterPro" id="IPR050248">
    <property type="entry name" value="Polysacc_deacetylase_ArnD"/>
</dbReference>
<accession>A0A072P359</accession>
<dbReference type="GO" id="GO:0016020">
    <property type="term" value="C:membrane"/>
    <property type="evidence" value="ECO:0007669"/>
    <property type="project" value="TreeGrafter"/>
</dbReference>
<dbReference type="GO" id="GO:0016810">
    <property type="term" value="F:hydrolase activity, acting on carbon-nitrogen (but not peptide) bonds"/>
    <property type="evidence" value="ECO:0007669"/>
    <property type="project" value="InterPro"/>
</dbReference>
<dbReference type="InterPro" id="IPR011330">
    <property type="entry name" value="Glyco_hydro/deAcase_b/a-brl"/>
</dbReference>
<gene>
    <name evidence="2" type="ORF">M670_00949</name>
</gene>
<dbReference type="PROSITE" id="PS51677">
    <property type="entry name" value="NODB"/>
    <property type="match status" value="1"/>
</dbReference>
<sequence>MNKLALQFVGFAFILLITFGAMQNPYTSDYVGALKKIAVTVTKQKDPLFAEIEQKKNEYEIAPEDARIDRVWKAMPGLNGLKVNVAESYKRMKKEGEFNPEKLVFDEVPPKVTLNDLPPSPIYRGHPEKMMVTFLINVAWGNEYIPSMLKTLEKHHVTATFFLDGSWVKRHPEFAKMIVDAGHEIGNHAYSHPNMKNLTPDQIKEEIIKTNEVIKATTGITPKWFAPPSGSYKDEVVKIAAEENMKLIMWTVDTVDWRKPDPVEMVNRVANKVSPGAMILMHPTSSTAAGLENLIIRMKEKEYQIGNVSTLLSEERVKSKK</sequence>
<comment type="caution">
    <text evidence="2">The sequence shown here is derived from an EMBL/GenBank/DDBJ whole genome shotgun (WGS) entry which is preliminary data.</text>
</comment>
<name>A0A072P359_SCHAZ</name>
<protein>
    <submittedName>
        <fullName evidence="2">Putative sporulation protein, polysaccharide deacetylase family</fullName>
    </submittedName>
</protein>
<dbReference type="CDD" id="cd10950">
    <property type="entry name" value="CE4_BsYlxY_like"/>
    <property type="match status" value="1"/>
</dbReference>
<organism evidence="2 3">
    <name type="scientific">Schinkia azotoformans MEV2011</name>
    <dbReference type="NCBI Taxonomy" id="1348973"/>
    <lineage>
        <taxon>Bacteria</taxon>
        <taxon>Bacillati</taxon>
        <taxon>Bacillota</taxon>
        <taxon>Bacilli</taxon>
        <taxon>Bacillales</taxon>
        <taxon>Bacillaceae</taxon>
        <taxon>Calidifontibacillus/Schinkia group</taxon>
        <taxon>Schinkia</taxon>
    </lineage>
</organism>
<dbReference type="RefSeq" id="WP_035193666.1">
    <property type="nucleotide sequence ID" value="NZ_JJRY01000002.1"/>
</dbReference>
<reference evidence="2 3" key="1">
    <citation type="submission" date="2014-04" db="EMBL/GenBank/DDBJ databases">
        <title>Draft genome sequence of Bacillus azotoformans MEV2011, a (co-) denitrifying strain unable to grow in the presence of oxygen.</title>
        <authorList>
            <person name="Nielsen M."/>
            <person name="Schreiber L."/>
            <person name="Finster K."/>
            <person name="Schramm A."/>
        </authorList>
    </citation>
    <scope>NUCLEOTIDE SEQUENCE [LARGE SCALE GENOMIC DNA]</scope>
    <source>
        <strain evidence="2 3">MEV2011</strain>
    </source>
</reference>
<dbReference type="NCBIfam" id="TIGR02873">
    <property type="entry name" value="spore_ylxY"/>
    <property type="match status" value="1"/>
</dbReference>
<dbReference type="Proteomes" id="UP000027936">
    <property type="component" value="Unassembled WGS sequence"/>
</dbReference>
<dbReference type="SUPFAM" id="SSF88713">
    <property type="entry name" value="Glycoside hydrolase/deacetylase"/>
    <property type="match status" value="1"/>
</dbReference>
<dbReference type="Pfam" id="PF01522">
    <property type="entry name" value="Polysacc_deac_1"/>
    <property type="match status" value="1"/>
</dbReference>
<dbReference type="InterPro" id="IPR014228">
    <property type="entry name" value="Spore_polysacc_deacetyl_YlxY"/>
</dbReference>
<dbReference type="AlphaFoldDB" id="A0A072P359"/>
<dbReference type="GO" id="GO:0005975">
    <property type="term" value="P:carbohydrate metabolic process"/>
    <property type="evidence" value="ECO:0007669"/>
    <property type="project" value="InterPro"/>
</dbReference>
<dbReference type="InterPro" id="IPR002509">
    <property type="entry name" value="NODB_dom"/>
</dbReference>